<dbReference type="Gene3D" id="2.60.40.380">
    <property type="entry name" value="Purple acid phosphatase-like, N-terminal"/>
    <property type="match status" value="1"/>
</dbReference>
<dbReference type="PANTHER" id="PTHR22953:SF153">
    <property type="entry name" value="PURPLE ACID PHOSPHATASE"/>
    <property type="match status" value="1"/>
</dbReference>
<evidence type="ECO:0000313" key="4">
    <source>
        <dbReference type="EMBL" id="GEO03857.1"/>
    </source>
</evidence>
<reference evidence="4 5" key="1">
    <citation type="submission" date="2019-07" db="EMBL/GenBank/DDBJ databases">
        <title>Whole genome shotgun sequence of Adhaeribacter aerolatus NBRC 106133.</title>
        <authorList>
            <person name="Hosoyama A."/>
            <person name="Uohara A."/>
            <person name="Ohji S."/>
            <person name="Ichikawa N."/>
        </authorList>
    </citation>
    <scope>NUCLEOTIDE SEQUENCE [LARGE SCALE GENOMIC DNA]</scope>
    <source>
        <strain evidence="4 5">NBRC 106133</strain>
    </source>
</reference>
<comment type="caution">
    <text evidence="4">The sequence shown here is derived from an EMBL/GenBank/DDBJ whole genome shotgun (WGS) entry which is preliminary data.</text>
</comment>
<organism evidence="4 5">
    <name type="scientific">Adhaeribacter aerolatus</name>
    <dbReference type="NCBI Taxonomy" id="670289"/>
    <lineage>
        <taxon>Bacteria</taxon>
        <taxon>Pseudomonadati</taxon>
        <taxon>Bacteroidota</taxon>
        <taxon>Cytophagia</taxon>
        <taxon>Cytophagales</taxon>
        <taxon>Hymenobacteraceae</taxon>
        <taxon>Adhaeribacter</taxon>
    </lineage>
</organism>
<evidence type="ECO:0008006" key="6">
    <source>
        <dbReference type="Google" id="ProtNLM"/>
    </source>
</evidence>
<proteinExistence type="predicted"/>
<dbReference type="PANTHER" id="PTHR22953">
    <property type="entry name" value="ACID PHOSPHATASE RELATED"/>
    <property type="match status" value="1"/>
</dbReference>
<accession>A0A512AWG4</accession>
<name>A0A512AWG4_9BACT</name>
<dbReference type="Pfam" id="PF16656">
    <property type="entry name" value="Pur_ac_phosph_N"/>
    <property type="match status" value="1"/>
</dbReference>
<dbReference type="RefSeq" id="WP_146896651.1">
    <property type="nucleotide sequence ID" value="NZ_BJYS01000008.1"/>
</dbReference>
<dbReference type="InterPro" id="IPR015914">
    <property type="entry name" value="PAPs_N"/>
</dbReference>
<keyword evidence="1" id="KW-0732">Signal</keyword>
<feature type="domain" description="Purple acid phosphatase N-terminal" evidence="3">
    <location>
        <begin position="55"/>
        <end position="123"/>
    </location>
</feature>
<evidence type="ECO:0000259" key="3">
    <source>
        <dbReference type="Pfam" id="PF16656"/>
    </source>
</evidence>
<dbReference type="Gene3D" id="3.60.21.10">
    <property type="match status" value="1"/>
</dbReference>
<dbReference type="Pfam" id="PF00149">
    <property type="entry name" value="Metallophos"/>
    <property type="match status" value="1"/>
</dbReference>
<sequence>MEDLSNDINRRKFISSLGVLGLAGLCPVPSLGAATVKDTPLPDSPIIKTQPYLQSALPNQMTVRWLTQVPCYSWVDYGQSPDNLDKREVAVDDGLIQAYNTVHGITLTGLTPGHKYYYRINSKVIEEFKPYQVTYGDTFVSESFSFQTPSLQADSVSFLVFNDIHDRPKSFAHLMQYGGEDKKDFVFLNGDMFDYQTDEDQLVNHLLHPLSQLFSTTTPFILSRGNHETRGKFARHLANYFNNREQKYYFSFQHGPVYAIVLDSGEDKKDGDKEYYGLVDFDKYRLKQVEWLKKEVQKKAFKKAKYKIVFSHIPFYYSGEGHGTLHCREVFGPILNQAKVDLLISGHTHRYGIHPPVAGQHNYPIVIGGGPKEGARTIIRVKADQNAFALEMIGDTGNPVGNIKI</sequence>
<dbReference type="InterPro" id="IPR039331">
    <property type="entry name" value="PAPs-like"/>
</dbReference>
<dbReference type="AlphaFoldDB" id="A0A512AWG4"/>
<evidence type="ECO:0000256" key="1">
    <source>
        <dbReference type="ARBA" id="ARBA00022729"/>
    </source>
</evidence>
<dbReference type="SUPFAM" id="SSF56300">
    <property type="entry name" value="Metallo-dependent phosphatases"/>
    <property type="match status" value="1"/>
</dbReference>
<feature type="domain" description="Calcineurin-like phosphoesterase" evidence="2">
    <location>
        <begin position="157"/>
        <end position="351"/>
    </location>
</feature>
<dbReference type="OrthoDB" id="1776264at2"/>
<evidence type="ECO:0000313" key="5">
    <source>
        <dbReference type="Proteomes" id="UP000321532"/>
    </source>
</evidence>
<dbReference type="InterPro" id="IPR008963">
    <property type="entry name" value="Purple_acid_Pase-like_N"/>
</dbReference>
<dbReference type="Proteomes" id="UP000321532">
    <property type="component" value="Unassembled WGS sequence"/>
</dbReference>
<dbReference type="InterPro" id="IPR029052">
    <property type="entry name" value="Metallo-depent_PP-like"/>
</dbReference>
<protein>
    <recommendedName>
        <fullName evidence="6">Calcineurin-like phosphoesterase domain-containing protein</fullName>
    </recommendedName>
</protein>
<dbReference type="GO" id="GO:0003993">
    <property type="term" value="F:acid phosphatase activity"/>
    <property type="evidence" value="ECO:0007669"/>
    <property type="project" value="InterPro"/>
</dbReference>
<dbReference type="InterPro" id="IPR004843">
    <property type="entry name" value="Calcineurin-like_PHP"/>
</dbReference>
<dbReference type="SUPFAM" id="SSF49363">
    <property type="entry name" value="Purple acid phosphatase, N-terminal domain"/>
    <property type="match status" value="1"/>
</dbReference>
<keyword evidence="5" id="KW-1185">Reference proteome</keyword>
<dbReference type="EMBL" id="BJYS01000008">
    <property type="protein sequence ID" value="GEO03857.1"/>
    <property type="molecule type" value="Genomic_DNA"/>
</dbReference>
<dbReference type="GO" id="GO:0046872">
    <property type="term" value="F:metal ion binding"/>
    <property type="evidence" value="ECO:0007669"/>
    <property type="project" value="InterPro"/>
</dbReference>
<gene>
    <name evidence="4" type="ORF">AAE02nite_15210</name>
</gene>
<evidence type="ECO:0000259" key="2">
    <source>
        <dbReference type="Pfam" id="PF00149"/>
    </source>
</evidence>